<evidence type="ECO:0000313" key="2">
    <source>
        <dbReference type="EMBL" id="MBK1646033.1"/>
    </source>
</evidence>
<name>A0A9X0WK47_9GAMM</name>
<dbReference type="Pfam" id="PF15916">
    <property type="entry name" value="DUF4743"/>
    <property type="match status" value="1"/>
</dbReference>
<proteinExistence type="predicted"/>
<sequence length="290" mass="31902">MRGLLEKIAACNAWEPGAFVPLVARGVQLGSLRHTAAEALRAWPRAFQVTTTAVEWIDAPATFAGRTAALEAIALTLCEQGLLPDRQDEWYPVTASGPATAWCLIDRAWAPFFGMRAFGQHLNGYVRTARGLEMWVARRAADRRHYPGRLDNLVGGGLPYGLGLAENLRKECAEEAGMAAELADRALPVGAVTYCRDAELGLKPDVMFCYDLELPDDFQPRCTDGEVESFERISLEEISTIVRETDAFKLNCNLVIIDFMIRHGLIPQDDPDYIAIVQGLRSPLPASTVP</sequence>
<gene>
    <name evidence="2" type="ORF">CKO25_15520</name>
</gene>
<keyword evidence="3" id="KW-1185">Reference proteome</keyword>
<dbReference type="InterPro" id="IPR015797">
    <property type="entry name" value="NUDIX_hydrolase-like_dom_sf"/>
</dbReference>
<comment type="caution">
    <text evidence="2">The sequence shown here is derived from an EMBL/GenBank/DDBJ whole genome shotgun (WGS) entry which is preliminary data.</text>
</comment>
<dbReference type="Pfam" id="PF00293">
    <property type="entry name" value="NUDIX"/>
    <property type="match status" value="1"/>
</dbReference>
<dbReference type="Proteomes" id="UP001138802">
    <property type="component" value="Unassembled WGS sequence"/>
</dbReference>
<dbReference type="CDD" id="cd03676">
    <property type="entry name" value="NUDIX_Tnr3_like"/>
    <property type="match status" value="1"/>
</dbReference>
<dbReference type="Gene3D" id="3.90.79.10">
    <property type="entry name" value="Nucleoside Triphosphate Pyrophosphohydrolase"/>
    <property type="match status" value="1"/>
</dbReference>
<dbReference type="PANTHER" id="PTHR13622:SF8">
    <property type="entry name" value="THIAMIN PYROPHOSPHOKINASE 1"/>
    <property type="match status" value="1"/>
</dbReference>
<dbReference type="AlphaFoldDB" id="A0A9X0WK47"/>
<organism evidence="2 3">
    <name type="scientific">Thiocapsa imhoffii</name>
    <dbReference type="NCBI Taxonomy" id="382777"/>
    <lineage>
        <taxon>Bacteria</taxon>
        <taxon>Pseudomonadati</taxon>
        <taxon>Pseudomonadota</taxon>
        <taxon>Gammaproteobacteria</taxon>
        <taxon>Chromatiales</taxon>
        <taxon>Chromatiaceae</taxon>
        <taxon>Thiocapsa</taxon>
    </lineage>
</organism>
<feature type="domain" description="Nudix hydrolase" evidence="1">
    <location>
        <begin position="119"/>
        <end position="258"/>
    </location>
</feature>
<dbReference type="InterPro" id="IPR031804">
    <property type="entry name" value="DUF4743"/>
</dbReference>
<evidence type="ECO:0000259" key="1">
    <source>
        <dbReference type="PROSITE" id="PS51462"/>
    </source>
</evidence>
<dbReference type="PROSITE" id="PS51462">
    <property type="entry name" value="NUDIX"/>
    <property type="match status" value="1"/>
</dbReference>
<evidence type="ECO:0000313" key="3">
    <source>
        <dbReference type="Proteomes" id="UP001138802"/>
    </source>
</evidence>
<dbReference type="InterPro" id="IPR000086">
    <property type="entry name" value="NUDIX_hydrolase_dom"/>
</dbReference>
<dbReference type="EMBL" id="NRSD01000018">
    <property type="protein sequence ID" value="MBK1646033.1"/>
    <property type="molecule type" value="Genomic_DNA"/>
</dbReference>
<dbReference type="GO" id="GO:0044715">
    <property type="term" value="F:8-oxo-dGDP phosphatase activity"/>
    <property type="evidence" value="ECO:0007669"/>
    <property type="project" value="TreeGrafter"/>
</dbReference>
<dbReference type="FunFam" id="3.90.79.10:FF:000019">
    <property type="entry name" value="Thiamin pyrophosphokinase, putative"/>
    <property type="match status" value="1"/>
</dbReference>
<dbReference type="PANTHER" id="PTHR13622">
    <property type="entry name" value="THIAMIN PYROPHOSPHOKINASE"/>
    <property type="match status" value="1"/>
</dbReference>
<reference evidence="2 3" key="1">
    <citation type="journal article" date="2020" name="Microorganisms">
        <title>Osmotic Adaptation and Compatible Solute Biosynthesis of Phototrophic Bacteria as Revealed from Genome Analyses.</title>
        <authorList>
            <person name="Imhoff J.F."/>
            <person name="Rahn T."/>
            <person name="Kunzel S."/>
            <person name="Keller A."/>
            <person name="Neulinger S.C."/>
        </authorList>
    </citation>
    <scope>NUCLEOTIDE SEQUENCE [LARGE SCALE GENOMIC DNA]</scope>
    <source>
        <strain evidence="2 3">DSM 21303</strain>
    </source>
</reference>
<protein>
    <submittedName>
        <fullName evidence="2">DUF4743 domain-containing protein</fullName>
    </submittedName>
</protein>
<accession>A0A9X0WK47</accession>
<dbReference type="SUPFAM" id="SSF55811">
    <property type="entry name" value="Nudix"/>
    <property type="match status" value="1"/>
</dbReference>